<dbReference type="InterPro" id="IPR011009">
    <property type="entry name" value="Kinase-like_dom_sf"/>
</dbReference>
<keyword evidence="6" id="KW-0443">Lipid metabolism</keyword>
<evidence type="ECO:0000313" key="8">
    <source>
        <dbReference type="Proteomes" id="UP000768567"/>
    </source>
</evidence>
<dbReference type="SUPFAM" id="SSF56112">
    <property type="entry name" value="Protein kinase-like (PK-like)"/>
    <property type="match status" value="1"/>
</dbReference>
<reference evidence="7 8" key="1">
    <citation type="submission" date="2020-10" db="EMBL/GenBank/DDBJ databases">
        <title>ChiBAC.</title>
        <authorList>
            <person name="Zenner C."/>
            <person name="Hitch T.C.A."/>
            <person name="Clavel T."/>
        </authorList>
    </citation>
    <scope>NUCLEOTIDE SEQUENCE [LARGE SCALE GENOMIC DNA]</scope>
    <source>
        <strain evidence="7 8">DSM 109015</strain>
    </source>
</reference>
<keyword evidence="2" id="KW-1003">Cell membrane</keyword>
<dbReference type="EMBL" id="JADCKC010000002">
    <property type="protein sequence ID" value="MBE5037851.1"/>
    <property type="molecule type" value="Genomic_DNA"/>
</dbReference>
<evidence type="ECO:0000256" key="1">
    <source>
        <dbReference type="ARBA" id="ARBA00004651"/>
    </source>
</evidence>
<sequence>MTAVLLLLASVVLLLLGHLFRILRWEQFIRIYERPMRGAMLRGLAGGYAVNFLLPFHIGDLFRAWFTGRKMKNGVGFALATVIMDRFLDVWLVTLLFGVFRLSGAPGIEDETHYYLAFSAALAVALVLVIRLRGPIKRLCLKVCGIFNDTLKLDGLVFCWSLINTFKDLGRVRLSRLAVNTGLMWASYLASYRVLAEGLSQLGADFGMVEVFTMLFGRDAVDVTSFSLTGQLHDSAPLAQGMMLAWYILPLLVMWAVTLLPDKMRSGINHAAAAAAPEPSDEDDYLNLLPQVDPRDRSAFLSQYFGLQNKPFVEQFLRINRGVTILEDHSAGSNATTMLCMDHSGTFWRKYAFGADGDKLAVQLEWLRAQEGRLPLCNILRGEAEPGCCWYDMEYSAQAVSMFRYLHSNPVEKSAAILRDVLATLDKTLYTPAKSADPAALAEYLDKKVDGNLARIREARGLRELCEYDRVWINGAPYLGLPALGRLFDRTYLTELFADDPIATIHGDLTLENIICRTGADTWYLIDPNTGNLHESPFLDYGKLLQSLHGGYEFMMMTPRVSVHENRIEFTFTRSAAYDALFAEVRAYLESRYTPRQVESIFLHELIHWLRLMPYKISKDRKRAPMFFAGLLMVANDIARWYPHD</sequence>
<evidence type="ECO:0000313" key="7">
    <source>
        <dbReference type="EMBL" id="MBE5037851.1"/>
    </source>
</evidence>
<dbReference type="InterPro" id="IPR022791">
    <property type="entry name" value="L-PG_synthase/AglD"/>
</dbReference>
<evidence type="ECO:0000256" key="3">
    <source>
        <dbReference type="ARBA" id="ARBA00022692"/>
    </source>
</evidence>
<dbReference type="Proteomes" id="UP000768567">
    <property type="component" value="Unassembled WGS sequence"/>
</dbReference>
<accession>A0ABR9R404</accession>
<comment type="catalytic activity">
    <reaction evidence="6">
        <text>L-lysyl-tRNA(Lys) + a 1,2-diacyl-sn-glycero-3-phospho-(1'-sn-glycerol) = a 1,2-diacyl-sn-glycero-3-phospho-1'-(3'-O-L-lysyl)-sn-glycerol + tRNA(Lys)</text>
        <dbReference type="Rhea" id="RHEA:10668"/>
        <dbReference type="Rhea" id="RHEA-COMP:9696"/>
        <dbReference type="Rhea" id="RHEA-COMP:9697"/>
        <dbReference type="ChEBI" id="CHEBI:64716"/>
        <dbReference type="ChEBI" id="CHEBI:75792"/>
        <dbReference type="ChEBI" id="CHEBI:78442"/>
        <dbReference type="ChEBI" id="CHEBI:78529"/>
        <dbReference type="EC" id="2.3.2.3"/>
    </reaction>
</comment>
<keyword evidence="4 6" id="KW-1133">Transmembrane helix</keyword>
<comment type="subcellular location">
    <subcellularLocation>
        <location evidence="1 6">Cell membrane</location>
        <topology evidence="1 6">Multi-pass membrane protein</topology>
    </subcellularLocation>
</comment>
<proteinExistence type="inferred from homology"/>
<dbReference type="RefSeq" id="WP_193501507.1">
    <property type="nucleotide sequence ID" value="NZ_JADCKC010000002.1"/>
</dbReference>
<keyword evidence="6" id="KW-0808">Transferase</keyword>
<dbReference type="EC" id="2.3.2.3" evidence="6"/>
<keyword evidence="6" id="KW-0046">Antibiotic resistance</keyword>
<evidence type="ECO:0000256" key="6">
    <source>
        <dbReference type="RuleBase" id="RU363042"/>
    </source>
</evidence>
<feature type="transmembrane region" description="Helical" evidence="6">
    <location>
        <begin position="112"/>
        <end position="132"/>
    </location>
</feature>
<evidence type="ECO:0000256" key="4">
    <source>
        <dbReference type="ARBA" id="ARBA00022989"/>
    </source>
</evidence>
<keyword evidence="8" id="KW-1185">Reference proteome</keyword>
<feature type="transmembrane region" description="Helical" evidence="6">
    <location>
        <begin position="238"/>
        <end position="260"/>
    </location>
</feature>
<name>A0ABR9R404_9FIRM</name>
<organism evidence="7 8">
    <name type="scientific">Gemmiger gallinarum</name>
    <dbReference type="NCBI Taxonomy" id="2779354"/>
    <lineage>
        <taxon>Bacteria</taxon>
        <taxon>Bacillati</taxon>
        <taxon>Bacillota</taxon>
        <taxon>Clostridia</taxon>
        <taxon>Eubacteriales</taxon>
        <taxon>Gemmiger</taxon>
    </lineage>
</organism>
<comment type="similarity">
    <text evidence="6">Belongs to the LPG synthase family.</text>
</comment>
<comment type="function">
    <text evidence="6">Catalyzes the transfer of a lysyl group from L-lysyl-tRNA(Lys) to membrane-bound phosphatidylglycerol (PG), which produces lysylphosphatidylglycerol (LPG), a major component of the bacterial membrane with a positive net charge. LPG synthesis contributes to bacterial virulence as it is involved in the resistance mechanism against cationic antimicrobial peptides (CAMP) produces by the host's immune system (defensins, cathelicidins) and by the competing microorganisms.</text>
</comment>
<dbReference type="PANTHER" id="PTHR40277:SF1">
    <property type="entry name" value="BLL5419 PROTEIN"/>
    <property type="match status" value="1"/>
</dbReference>
<evidence type="ECO:0000256" key="5">
    <source>
        <dbReference type="ARBA" id="ARBA00023136"/>
    </source>
</evidence>
<dbReference type="PANTHER" id="PTHR40277">
    <property type="entry name" value="BLL5419 PROTEIN"/>
    <property type="match status" value="1"/>
</dbReference>
<protein>
    <recommendedName>
        <fullName evidence="6">Phosphatidylglycerol lysyltransferase</fullName>
        <ecNumber evidence="6">2.3.2.3</ecNumber>
    </recommendedName>
    <alternativeName>
        <fullName evidence="6">Lysylphosphatidylglycerol synthase</fullName>
    </alternativeName>
</protein>
<evidence type="ECO:0000256" key="2">
    <source>
        <dbReference type="ARBA" id="ARBA00022475"/>
    </source>
</evidence>
<gene>
    <name evidence="6" type="primary">mprF</name>
    <name evidence="7" type="ORF">INF35_08645</name>
</gene>
<keyword evidence="3 6" id="KW-0812">Transmembrane</keyword>
<dbReference type="Pfam" id="PF03706">
    <property type="entry name" value="LPG_synthase_TM"/>
    <property type="match status" value="1"/>
</dbReference>
<comment type="caution">
    <text evidence="7">The sequence shown here is derived from an EMBL/GenBank/DDBJ whole genome shotgun (WGS) entry which is preliminary data.</text>
</comment>
<feature type="transmembrane region" description="Helical" evidence="6">
    <location>
        <begin position="45"/>
        <end position="65"/>
    </location>
</feature>
<keyword evidence="5 6" id="KW-0472">Membrane</keyword>
<feature type="transmembrane region" description="Helical" evidence="6">
    <location>
        <begin position="77"/>
        <end position="100"/>
    </location>
</feature>